<proteinExistence type="predicted"/>
<keyword evidence="2" id="KW-0560">Oxidoreductase</keyword>
<protein>
    <submittedName>
        <fullName evidence="2">Quinol monooxygenase YgiN</fullName>
    </submittedName>
</protein>
<accession>A0ABU1RSL6</accession>
<reference evidence="2 3" key="1">
    <citation type="submission" date="2023-07" db="EMBL/GenBank/DDBJ databases">
        <title>Sorghum-associated microbial communities from plants grown in Nebraska, USA.</title>
        <authorList>
            <person name="Schachtman D."/>
        </authorList>
    </citation>
    <scope>NUCLEOTIDE SEQUENCE [LARGE SCALE GENOMIC DNA]</scope>
    <source>
        <strain evidence="2 3">BE107</strain>
    </source>
</reference>
<dbReference type="InterPro" id="IPR012577">
    <property type="entry name" value="NIPSNAP"/>
</dbReference>
<evidence type="ECO:0000313" key="2">
    <source>
        <dbReference type="EMBL" id="MDR6841773.1"/>
    </source>
</evidence>
<dbReference type="InterPro" id="IPR011008">
    <property type="entry name" value="Dimeric_a/b-barrel"/>
</dbReference>
<comment type="caution">
    <text evidence="2">The sequence shown here is derived from an EMBL/GenBank/DDBJ whole genome shotgun (WGS) entry which is preliminary data.</text>
</comment>
<feature type="domain" description="NIPSNAP" evidence="1">
    <location>
        <begin position="15"/>
        <end position="109"/>
    </location>
</feature>
<dbReference type="Proteomes" id="UP001254759">
    <property type="component" value="Unassembled WGS sequence"/>
</dbReference>
<dbReference type="RefSeq" id="WP_310092870.1">
    <property type="nucleotide sequence ID" value="NZ_JAVDTT010000002.1"/>
</dbReference>
<evidence type="ECO:0000313" key="3">
    <source>
        <dbReference type="Proteomes" id="UP001254759"/>
    </source>
</evidence>
<keyword evidence="3" id="KW-1185">Reference proteome</keyword>
<evidence type="ECO:0000259" key="1">
    <source>
        <dbReference type="Pfam" id="PF07978"/>
    </source>
</evidence>
<dbReference type="Gene3D" id="3.30.70.100">
    <property type="match status" value="1"/>
</dbReference>
<dbReference type="SUPFAM" id="SSF54909">
    <property type="entry name" value="Dimeric alpha+beta barrel"/>
    <property type="match status" value="1"/>
</dbReference>
<gene>
    <name evidence="2" type="ORF">J2W94_002058</name>
</gene>
<dbReference type="GO" id="GO:0004497">
    <property type="term" value="F:monooxygenase activity"/>
    <property type="evidence" value="ECO:0007669"/>
    <property type="project" value="UniProtKB-KW"/>
</dbReference>
<dbReference type="EMBL" id="JAVDTT010000002">
    <property type="protein sequence ID" value="MDR6841773.1"/>
    <property type="molecule type" value="Genomic_DNA"/>
</dbReference>
<dbReference type="Pfam" id="PF07978">
    <property type="entry name" value="NIPSNAP"/>
    <property type="match status" value="1"/>
</dbReference>
<name>A0ABU1RSL6_9GAMM</name>
<organism evidence="2 3">
    <name type="scientific">Pseudoxanthomonas sacheonensis</name>
    <dbReference type="NCBI Taxonomy" id="443615"/>
    <lineage>
        <taxon>Bacteria</taxon>
        <taxon>Pseudomonadati</taxon>
        <taxon>Pseudomonadota</taxon>
        <taxon>Gammaproteobacteria</taxon>
        <taxon>Lysobacterales</taxon>
        <taxon>Lysobacteraceae</taxon>
        <taxon>Pseudoxanthomonas</taxon>
    </lineage>
</organism>
<keyword evidence="2" id="KW-0503">Monooxygenase</keyword>
<sequence length="240" mass="26906">MNTNAANAISEDVIELRQYTLKPGRRDELVELFESELIAGQQAAGMRIIGQFHDLDDPDRFVWLRGFADMAARKRALADFYGGPVWQAHRAAANDTMIDSDNVLLLRPAYPGSNFDLSSSANAQGEGRIFATVQYFDAPISDEALSFFALVMVAVWSRMGAPVLASFVTEYADNNYPALPVRADEHVLLWFSRHADEAAHRRHVEQLAQWPQVSAAWARLAPRPPEVLKLQPTPRSWLRS</sequence>